<accession>A0A8S1Q2P5</accession>
<feature type="region of interest" description="Disordered" evidence="2">
    <location>
        <begin position="64"/>
        <end position="86"/>
    </location>
</feature>
<comment type="subunit">
    <text evidence="1">Component of the TIM23 complex.</text>
</comment>
<organism evidence="4 5">
    <name type="scientific">Paramecium sonneborni</name>
    <dbReference type="NCBI Taxonomy" id="65129"/>
    <lineage>
        <taxon>Eukaryota</taxon>
        <taxon>Sar</taxon>
        <taxon>Alveolata</taxon>
        <taxon>Ciliophora</taxon>
        <taxon>Intramacronucleata</taxon>
        <taxon>Oligohymenophorea</taxon>
        <taxon>Peniculida</taxon>
        <taxon>Parameciidae</taxon>
        <taxon>Paramecium</taxon>
    </lineage>
</organism>
<dbReference type="GO" id="GO:0015031">
    <property type="term" value="P:protein transport"/>
    <property type="evidence" value="ECO:0007669"/>
    <property type="project" value="UniProtKB-KW"/>
</dbReference>
<keyword evidence="1" id="KW-0653">Protein transport</keyword>
<feature type="compositionally biased region" description="Polar residues" evidence="2">
    <location>
        <begin position="72"/>
        <end position="83"/>
    </location>
</feature>
<comment type="function">
    <text evidence="1">Essential component of the TIM23 complex, a complex that mediates the translocation of transit peptide-containing proteins across the mitochondrial inner membrane.</text>
</comment>
<evidence type="ECO:0000256" key="1">
    <source>
        <dbReference type="RuleBase" id="RU365079"/>
    </source>
</evidence>
<evidence type="ECO:0000256" key="2">
    <source>
        <dbReference type="SAM" id="MobiDB-lite"/>
    </source>
</evidence>
<comment type="subcellular location">
    <subcellularLocation>
        <location evidence="1">Mitochondrion inner membrane</location>
        <topology evidence="1">Single-pass membrane protein</topology>
    </subcellularLocation>
</comment>
<keyword evidence="1" id="KW-0809">Transit peptide</keyword>
<gene>
    <name evidence="4" type="ORF">PSON_ATCC_30995.1.T0940152</name>
</gene>
<dbReference type="OrthoDB" id="277011at2759"/>
<dbReference type="InterPro" id="IPR004274">
    <property type="entry name" value="FCP1_dom"/>
</dbReference>
<evidence type="ECO:0000313" key="4">
    <source>
        <dbReference type="EMBL" id="CAD8109832.1"/>
    </source>
</evidence>
<name>A0A8S1Q2P5_9CILI</name>
<feature type="compositionally biased region" description="Low complexity" evidence="2">
    <location>
        <begin position="25"/>
        <end position="34"/>
    </location>
</feature>
<dbReference type="AlphaFoldDB" id="A0A8S1Q2P5"/>
<protein>
    <recommendedName>
        <fullName evidence="1">Mitochondrial import inner membrane translocase subunit TIM50</fullName>
    </recommendedName>
</protein>
<evidence type="ECO:0000313" key="5">
    <source>
        <dbReference type="Proteomes" id="UP000692954"/>
    </source>
</evidence>
<dbReference type="GO" id="GO:0005744">
    <property type="term" value="C:TIM23 mitochondrial import inner membrane translocase complex"/>
    <property type="evidence" value="ECO:0007669"/>
    <property type="project" value="UniProtKB-UniRule"/>
</dbReference>
<sequence>MIEIRRPLSEKNLANRSSKELQRPNSSNSQQKQNLQTMKSSIQLQKQNQNFYSKYFSTKDQKENIEIRSNLDRNPSTKSKQTPQDYKKLQDKLLYLENKISSIKSHIDNSQRQSKNSIASKFFSQNTQNNQNSTSVQKSVQIDITNRGQKEQKEQREFTPQQQNKLKSSTLVNNNNNNEYKTSIEGTIIKKPSLSTFVTQVKAPLSENKTNFKNLKPDSAKAGNSIKTNFKRKNSQEKTVESSFLYYISSIIKGYMQPEITRPIELIREHLLQTMQASLFQKSVKIVTNVEDKKINLPSTNKKTIVFDLDETLIHCNESIQVPGDVILPIKFPSGEIIEASINIRPYAQQVLQTLNKHFEIIVFTASHSCYANVTLIKM</sequence>
<dbReference type="PROSITE" id="PS50969">
    <property type="entry name" value="FCP1"/>
    <property type="match status" value="1"/>
</dbReference>
<dbReference type="PANTHER" id="PTHR12210">
    <property type="entry name" value="DULLARD PROTEIN PHOSPHATASE"/>
    <property type="match status" value="1"/>
</dbReference>
<comment type="caution">
    <text evidence="4">The sequence shown here is derived from an EMBL/GenBank/DDBJ whole genome shotgun (WGS) entry which is preliminary data.</text>
</comment>
<dbReference type="InterPro" id="IPR050365">
    <property type="entry name" value="TIM50"/>
</dbReference>
<feature type="region of interest" description="Disordered" evidence="2">
    <location>
        <begin position="147"/>
        <end position="178"/>
    </location>
</feature>
<feature type="compositionally biased region" description="Polar residues" evidence="2">
    <location>
        <begin position="158"/>
        <end position="172"/>
    </location>
</feature>
<dbReference type="Proteomes" id="UP000692954">
    <property type="component" value="Unassembled WGS sequence"/>
</dbReference>
<keyword evidence="1" id="KW-0811">Translocation</keyword>
<reference evidence="4" key="1">
    <citation type="submission" date="2021-01" db="EMBL/GenBank/DDBJ databases">
        <authorList>
            <consortium name="Genoscope - CEA"/>
            <person name="William W."/>
        </authorList>
    </citation>
    <scope>NUCLEOTIDE SEQUENCE</scope>
</reference>
<dbReference type="Pfam" id="PF03031">
    <property type="entry name" value="NIF"/>
    <property type="match status" value="1"/>
</dbReference>
<feature type="region of interest" description="Disordered" evidence="2">
    <location>
        <begin position="1"/>
        <end position="39"/>
    </location>
</feature>
<keyword evidence="1" id="KW-0813">Transport</keyword>
<evidence type="ECO:0000259" key="3">
    <source>
        <dbReference type="PROSITE" id="PS50969"/>
    </source>
</evidence>
<feature type="domain" description="FCP1 homology" evidence="3">
    <location>
        <begin position="298"/>
        <end position="379"/>
    </location>
</feature>
<keyword evidence="5" id="KW-1185">Reference proteome</keyword>
<keyword evidence="1" id="KW-0496">Mitochondrion</keyword>
<proteinExistence type="inferred from homology"/>
<dbReference type="EMBL" id="CAJJDN010000094">
    <property type="protein sequence ID" value="CAD8109832.1"/>
    <property type="molecule type" value="Genomic_DNA"/>
</dbReference>
<comment type="similarity">
    <text evidence="1">Belongs to the TIM50 family.</text>
</comment>
<feature type="compositionally biased region" description="Basic and acidic residues" evidence="2">
    <location>
        <begin position="148"/>
        <end position="157"/>
    </location>
</feature>